<evidence type="ECO:0000313" key="1">
    <source>
        <dbReference type="EMBL" id="GFR11337.1"/>
    </source>
</evidence>
<organism evidence="1 2">
    <name type="scientific">Trichonephila clavata</name>
    <name type="common">Joro spider</name>
    <name type="synonym">Nephila clavata</name>
    <dbReference type="NCBI Taxonomy" id="2740835"/>
    <lineage>
        <taxon>Eukaryota</taxon>
        <taxon>Metazoa</taxon>
        <taxon>Ecdysozoa</taxon>
        <taxon>Arthropoda</taxon>
        <taxon>Chelicerata</taxon>
        <taxon>Arachnida</taxon>
        <taxon>Araneae</taxon>
        <taxon>Araneomorphae</taxon>
        <taxon>Entelegynae</taxon>
        <taxon>Araneoidea</taxon>
        <taxon>Nephilidae</taxon>
        <taxon>Trichonephila</taxon>
    </lineage>
</organism>
<dbReference type="OrthoDB" id="10511288at2759"/>
<sequence>MPLNQSDSKSMLRHQRLCLTQIGIYKLLLSFLTQVALALSVSDTHQFSTHNSKYLELTEQSEACSFYFRDITVSVILHCDLSAIRRSNGKRLCRRDN</sequence>
<keyword evidence="2" id="KW-1185">Reference proteome</keyword>
<protein>
    <submittedName>
        <fullName evidence="1">Uncharacterized protein</fullName>
    </submittedName>
</protein>
<gene>
    <name evidence="1" type="ORF">TNCT_675641</name>
</gene>
<name>A0A8X6LK71_TRICU</name>
<dbReference type="Proteomes" id="UP000887116">
    <property type="component" value="Unassembled WGS sequence"/>
</dbReference>
<comment type="caution">
    <text evidence="1">The sequence shown here is derived from an EMBL/GenBank/DDBJ whole genome shotgun (WGS) entry which is preliminary data.</text>
</comment>
<proteinExistence type="predicted"/>
<dbReference type="EMBL" id="BMAO01006757">
    <property type="protein sequence ID" value="GFR11337.1"/>
    <property type="molecule type" value="Genomic_DNA"/>
</dbReference>
<reference evidence="1" key="1">
    <citation type="submission" date="2020-07" db="EMBL/GenBank/DDBJ databases">
        <title>Multicomponent nature underlies the extraordinary mechanical properties of spider dragline silk.</title>
        <authorList>
            <person name="Kono N."/>
            <person name="Nakamura H."/>
            <person name="Mori M."/>
            <person name="Yoshida Y."/>
            <person name="Ohtoshi R."/>
            <person name="Malay A.D."/>
            <person name="Moran D.A.P."/>
            <person name="Tomita M."/>
            <person name="Numata K."/>
            <person name="Arakawa K."/>
        </authorList>
    </citation>
    <scope>NUCLEOTIDE SEQUENCE</scope>
</reference>
<accession>A0A8X6LK71</accession>
<evidence type="ECO:0000313" key="2">
    <source>
        <dbReference type="Proteomes" id="UP000887116"/>
    </source>
</evidence>
<dbReference type="AlphaFoldDB" id="A0A8X6LK71"/>